<comment type="caution">
    <text evidence="1">The sequence shown here is derived from an EMBL/GenBank/DDBJ whole genome shotgun (WGS) entry which is preliminary data.</text>
</comment>
<sequence length="229" mass="26550">MVSVRKRKMARSSIKKNTRRNKDKQRRHPILSNTVIAENWDKSLTLKQNYARLGLKLRLSTSESGGSEKKLRFFDPEVDNEEQEEQEESEEDDEEGKDEFDPANIPKGLAKLVRDEEGNVVKVVYGTKEPKAKPTASTGKKLGRHEVEEKFEIKTNVVEELEKMAQESAKNKKQMHLSDREIDWLSKLVEKYGDDYEKMKWDKKLNPMQFSAGDLKKRITKLNRQVGLA</sequence>
<dbReference type="Proteomes" id="UP001165064">
    <property type="component" value="Unassembled WGS sequence"/>
</dbReference>
<proteinExistence type="predicted"/>
<keyword evidence="2" id="KW-1185">Reference proteome</keyword>
<accession>A0ACB5T075</accession>
<organism evidence="1 2">
    <name type="scientific">Ambrosiozyma monospora</name>
    <name type="common">Yeast</name>
    <name type="synonym">Endomycopsis monosporus</name>
    <dbReference type="NCBI Taxonomy" id="43982"/>
    <lineage>
        <taxon>Eukaryota</taxon>
        <taxon>Fungi</taxon>
        <taxon>Dikarya</taxon>
        <taxon>Ascomycota</taxon>
        <taxon>Saccharomycotina</taxon>
        <taxon>Pichiomycetes</taxon>
        <taxon>Pichiales</taxon>
        <taxon>Pichiaceae</taxon>
        <taxon>Ambrosiozyma</taxon>
    </lineage>
</organism>
<evidence type="ECO:0000313" key="1">
    <source>
        <dbReference type="EMBL" id="GME78125.1"/>
    </source>
</evidence>
<gene>
    <name evidence="1" type="ORF">Amon02_000331600</name>
</gene>
<protein>
    <submittedName>
        <fullName evidence="1">Unnamed protein product</fullName>
    </submittedName>
</protein>
<dbReference type="EMBL" id="BSXS01002067">
    <property type="protein sequence ID" value="GME78125.1"/>
    <property type="molecule type" value="Genomic_DNA"/>
</dbReference>
<name>A0ACB5T075_AMBMO</name>
<reference evidence="1" key="1">
    <citation type="submission" date="2023-04" db="EMBL/GenBank/DDBJ databases">
        <title>Ambrosiozyma monospora NBRC 10751.</title>
        <authorList>
            <person name="Ichikawa N."/>
            <person name="Sato H."/>
            <person name="Tonouchi N."/>
        </authorList>
    </citation>
    <scope>NUCLEOTIDE SEQUENCE</scope>
    <source>
        <strain evidence="1">NBRC 10751</strain>
    </source>
</reference>
<evidence type="ECO:0000313" key="2">
    <source>
        <dbReference type="Proteomes" id="UP001165064"/>
    </source>
</evidence>